<dbReference type="Pfam" id="PF09864">
    <property type="entry name" value="MliC"/>
    <property type="match status" value="1"/>
</dbReference>
<dbReference type="Gene3D" id="2.40.128.200">
    <property type="match status" value="1"/>
</dbReference>
<dbReference type="SUPFAM" id="SSF141488">
    <property type="entry name" value="YdhA-like"/>
    <property type="match status" value="1"/>
</dbReference>
<dbReference type="EMBL" id="NJPP01000001">
    <property type="protein sequence ID" value="PIT71132.1"/>
    <property type="molecule type" value="Genomic_DNA"/>
</dbReference>
<evidence type="ECO:0000259" key="6">
    <source>
        <dbReference type="Pfam" id="PF09864"/>
    </source>
</evidence>
<evidence type="ECO:0000256" key="1">
    <source>
        <dbReference type="ARBA" id="ARBA00022729"/>
    </source>
</evidence>
<keyword evidence="4" id="KW-0449">Lipoprotein</keyword>
<comment type="caution">
    <text evidence="7">The sequence shown here is derived from an EMBL/GenBank/DDBJ whole genome shotgun (WGS) entry which is preliminary data.</text>
</comment>
<evidence type="ECO:0000256" key="4">
    <source>
        <dbReference type="ARBA" id="ARBA00023288"/>
    </source>
</evidence>
<proteinExistence type="predicted"/>
<keyword evidence="3" id="KW-0564">Palmitate</keyword>
<name>A0A2M6UY53_9HYPH</name>
<keyword evidence="1 5" id="KW-0732">Signal</keyword>
<feature type="signal peptide" evidence="5">
    <location>
        <begin position="1"/>
        <end position="26"/>
    </location>
</feature>
<sequence length="130" mass="14762">MRQASFIVRFFTVLSLSFFSSINAFASSLIIEVPDDPEPTKETVTYQCDMKTGKEHVEATYYNAGYIALVDLKWKEKRIIASNVIAASGARYVGGPYIWHTKGSKAVFSDRINDQKDRNLIECVEKQRTK</sequence>
<reference evidence="7 8" key="1">
    <citation type="submission" date="2017-06" db="EMBL/GenBank/DDBJ databases">
        <title>Draft genome of Bartonella tribocorum C635.</title>
        <authorList>
            <person name="Hadjadj L."/>
            <person name="Jiyipong T."/>
            <person name="Diene S.M."/>
            <person name="Morand S."/>
            <person name="Rolain J.-M."/>
        </authorList>
    </citation>
    <scope>NUCLEOTIDE SEQUENCE [LARGE SCALE GENOMIC DNA]</scope>
    <source>
        <strain evidence="7 8">C635</strain>
    </source>
</reference>
<dbReference type="RefSeq" id="WP_100129885.1">
    <property type="nucleotide sequence ID" value="NZ_CADDYJ010000001.1"/>
</dbReference>
<protein>
    <recommendedName>
        <fullName evidence="6">C-type lysozyme inhibitor domain-containing protein</fullName>
    </recommendedName>
</protein>
<organism evidence="7 8">
    <name type="scientific">Bartonella tribocorum</name>
    <dbReference type="NCBI Taxonomy" id="85701"/>
    <lineage>
        <taxon>Bacteria</taxon>
        <taxon>Pseudomonadati</taxon>
        <taxon>Pseudomonadota</taxon>
        <taxon>Alphaproteobacteria</taxon>
        <taxon>Hyphomicrobiales</taxon>
        <taxon>Bartonellaceae</taxon>
        <taxon>Bartonella</taxon>
    </lineage>
</organism>
<dbReference type="OrthoDB" id="120729at2"/>
<dbReference type="InterPro" id="IPR018660">
    <property type="entry name" value="MliC"/>
</dbReference>
<feature type="chain" id="PRO_5014682544" description="C-type lysozyme inhibitor domain-containing protein" evidence="5">
    <location>
        <begin position="27"/>
        <end position="130"/>
    </location>
</feature>
<accession>A0A2M6UY53</accession>
<evidence type="ECO:0000313" key="7">
    <source>
        <dbReference type="EMBL" id="PIT71132.1"/>
    </source>
</evidence>
<dbReference type="InterPro" id="IPR036328">
    <property type="entry name" value="MliC_sf"/>
</dbReference>
<evidence type="ECO:0000256" key="2">
    <source>
        <dbReference type="ARBA" id="ARBA00023136"/>
    </source>
</evidence>
<feature type="domain" description="C-type lysozyme inhibitor" evidence="6">
    <location>
        <begin position="46"/>
        <end position="115"/>
    </location>
</feature>
<evidence type="ECO:0000256" key="3">
    <source>
        <dbReference type="ARBA" id="ARBA00023139"/>
    </source>
</evidence>
<evidence type="ECO:0000256" key="5">
    <source>
        <dbReference type="SAM" id="SignalP"/>
    </source>
</evidence>
<dbReference type="Proteomes" id="UP000230791">
    <property type="component" value="Unassembled WGS sequence"/>
</dbReference>
<evidence type="ECO:0000313" key="8">
    <source>
        <dbReference type="Proteomes" id="UP000230791"/>
    </source>
</evidence>
<keyword evidence="2" id="KW-0472">Membrane</keyword>
<gene>
    <name evidence="7" type="ORF">CEV08_00765</name>
</gene>
<dbReference type="AlphaFoldDB" id="A0A2M6UY53"/>